<dbReference type="Pfam" id="PF00020">
    <property type="entry name" value="TNFR_c6"/>
    <property type="match status" value="2"/>
</dbReference>
<dbReference type="STRING" id="13616.ENSMODP00000039781"/>
<dbReference type="KEGG" id="mdo:100011698"/>
<feature type="disulfide bond" evidence="1">
    <location>
        <begin position="52"/>
        <end position="67"/>
    </location>
</feature>
<dbReference type="GeneID" id="100011698"/>
<dbReference type="PANTHER" id="PTHR47139">
    <property type="entry name" value="TUMOR NECROSIS FACTOR RECEPTOR SUPERFAMILY MEMBER 9"/>
    <property type="match status" value="1"/>
</dbReference>
<reference evidence="5" key="3">
    <citation type="submission" date="2025-09" db="UniProtKB">
        <authorList>
            <consortium name="Ensembl"/>
        </authorList>
    </citation>
    <scope>IDENTIFICATION</scope>
</reference>
<dbReference type="RefSeq" id="XP_056651834.1">
    <property type="nucleotide sequence ID" value="XM_056795856.1"/>
</dbReference>
<dbReference type="Ensembl" id="ENSMODT00000042886.2">
    <property type="protein sequence ID" value="ENSMODP00000039781.1"/>
    <property type="gene ID" value="ENSMODG00000027363.2"/>
</dbReference>
<accession>K7E1Y0</accession>
<evidence type="ECO:0000313" key="5">
    <source>
        <dbReference type="Ensembl" id="ENSMODP00000039781.1"/>
    </source>
</evidence>
<dbReference type="RefSeq" id="XP_001365761.1">
    <property type="nucleotide sequence ID" value="XM_001365724.4"/>
</dbReference>
<dbReference type="SMART" id="SM00208">
    <property type="entry name" value="TNFR"/>
    <property type="match status" value="2"/>
</dbReference>
<feature type="disulfide bond" evidence="1">
    <location>
        <begin position="73"/>
        <end position="91"/>
    </location>
</feature>
<reference evidence="5" key="2">
    <citation type="submission" date="2025-08" db="UniProtKB">
        <authorList>
            <consortium name="Ensembl"/>
        </authorList>
    </citation>
    <scope>IDENTIFICATION</scope>
</reference>
<dbReference type="Proteomes" id="UP000002280">
    <property type="component" value="Chromosome 4"/>
</dbReference>
<dbReference type="PROSITE" id="PS50050">
    <property type="entry name" value="TNFR_NGFR_2"/>
    <property type="match status" value="1"/>
</dbReference>
<dbReference type="Gene3D" id="2.10.50.10">
    <property type="entry name" value="Tumor Necrosis Factor Receptor, subunit A, domain 2"/>
    <property type="match status" value="2"/>
</dbReference>
<dbReference type="GO" id="GO:0042127">
    <property type="term" value="P:regulation of cell population proliferation"/>
    <property type="evidence" value="ECO:0000318"/>
    <property type="project" value="GO_Central"/>
</dbReference>
<dbReference type="InterPro" id="IPR001368">
    <property type="entry name" value="TNFR/NGFR_Cys_rich_reg"/>
</dbReference>
<feature type="repeat" description="TNFR-Cys" evidence="1">
    <location>
        <begin position="51"/>
        <end position="91"/>
    </location>
</feature>
<feature type="domain" description="TNFR-Cys" evidence="4">
    <location>
        <begin position="51"/>
        <end position="91"/>
    </location>
</feature>
<feature type="signal peptide" evidence="3">
    <location>
        <begin position="1"/>
        <end position="25"/>
    </location>
</feature>
<proteinExistence type="predicted"/>
<evidence type="ECO:0000256" key="2">
    <source>
        <dbReference type="SAM" id="Phobius"/>
    </source>
</evidence>
<dbReference type="CDD" id="cd13410">
    <property type="entry name" value="TNFRSF9"/>
    <property type="match status" value="1"/>
</dbReference>
<dbReference type="AlphaFoldDB" id="K7E1Y0"/>
<protein>
    <submittedName>
        <fullName evidence="5">TNF receptor superfamily member 9</fullName>
    </submittedName>
</protein>
<feature type="chain" id="PRO_5014099505" evidence="3">
    <location>
        <begin position="26"/>
        <end position="277"/>
    </location>
</feature>
<dbReference type="InParanoid" id="K7E1Y0"/>
<dbReference type="FunCoup" id="K7E1Y0">
    <property type="interactions" value="458"/>
</dbReference>
<dbReference type="OMA" id="YLFKQPF"/>
<dbReference type="OrthoDB" id="9423210at2759"/>
<dbReference type="SUPFAM" id="SSF57586">
    <property type="entry name" value="TNF receptor-like"/>
    <property type="match status" value="2"/>
</dbReference>
<keyword evidence="3" id="KW-0732">Signal</keyword>
<organism evidence="5 6">
    <name type="scientific">Monodelphis domestica</name>
    <name type="common">Gray short-tailed opossum</name>
    <dbReference type="NCBI Taxonomy" id="13616"/>
    <lineage>
        <taxon>Eukaryota</taxon>
        <taxon>Metazoa</taxon>
        <taxon>Chordata</taxon>
        <taxon>Craniata</taxon>
        <taxon>Vertebrata</taxon>
        <taxon>Euteleostomi</taxon>
        <taxon>Mammalia</taxon>
        <taxon>Metatheria</taxon>
        <taxon>Didelphimorphia</taxon>
        <taxon>Didelphidae</taxon>
        <taxon>Monodelphis</taxon>
    </lineage>
</organism>
<dbReference type="HOGENOM" id="CLU_076906_0_0_1"/>
<dbReference type="PANTHER" id="PTHR47139:SF1">
    <property type="entry name" value="TUMOR NECROSIS FACTOR RECEPTOR SUPERFAMILY MEMBER 9"/>
    <property type="match status" value="1"/>
</dbReference>
<name>K7E1Y0_MONDO</name>
<sequence length="277" mass="30230">MGNSPEKLEAILALAILPWLTLVQGSCSSCPAGTFWNGTDCGKDKNQACIPCPPNSFSSTAGDQRTCDICRRCKGTFRTKRECTPTSNAECECISGLHCSGVGCESCQPDCKEGQESTVKGCRDCSFGTFNDQKQGSCRPWTNCSLNGLVVLVNGTSKTDVLCGPTRTDAPPATTSGTVPAFLVKTDKNQQLVTFTLALVMAVGFFVLLTFSWFYFAIRNKKKLSFLLQQTLKKPVQIAQEEDACSCGFPEEEQGEREIIKFQSELHLELILKDSKQ</sequence>
<reference evidence="5 6" key="1">
    <citation type="journal article" date="2007" name="Nature">
        <title>Genome of the marsupial Monodelphis domestica reveals innovation in non-coding sequences.</title>
        <authorList>
            <person name="Mikkelsen T.S."/>
            <person name="Wakefield M.J."/>
            <person name="Aken B."/>
            <person name="Amemiya C.T."/>
            <person name="Chang J.L."/>
            <person name="Duke S."/>
            <person name="Garber M."/>
            <person name="Gentles A.J."/>
            <person name="Goodstadt L."/>
            <person name="Heger A."/>
            <person name="Jurka J."/>
            <person name="Kamal M."/>
            <person name="Mauceli E."/>
            <person name="Searle S.M."/>
            <person name="Sharpe T."/>
            <person name="Baker M.L."/>
            <person name="Batzer M.A."/>
            <person name="Benos P.V."/>
            <person name="Belov K."/>
            <person name="Clamp M."/>
            <person name="Cook A."/>
            <person name="Cuff J."/>
            <person name="Das R."/>
            <person name="Davidow L."/>
            <person name="Deakin J.E."/>
            <person name="Fazzari M.J."/>
            <person name="Glass J.L."/>
            <person name="Grabherr M."/>
            <person name="Greally J.M."/>
            <person name="Gu W."/>
            <person name="Hore T.A."/>
            <person name="Huttley G.A."/>
            <person name="Kleber M."/>
            <person name="Jirtle R.L."/>
            <person name="Koina E."/>
            <person name="Lee J.T."/>
            <person name="Mahony S."/>
            <person name="Marra M.A."/>
            <person name="Miller R.D."/>
            <person name="Nicholls R.D."/>
            <person name="Oda M."/>
            <person name="Papenfuss A.T."/>
            <person name="Parra Z.E."/>
            <person name="Pollock D.D."/>
            <person name="Ray D.A."/>
            <person name="Schein J.E."/>
            <person name="Speed T.P."/>
            <person name="Thompson K."/>
            <person name="VandeBerg J.L."/>
            <person name="Wade C.M."/>
            <person name="Walker J.A."/>
            <person name="Waters P.D."/>
            <person name="Webber C."/>
            <person name="Weidman J.R."/>
            <person name="Xie X."/>
            <person name="Zody M.C."/>
            <person name="Baldwin J."/>
            <person name="Abdouelleil A."/>
            <person name="Abdulkadir J."/>
            <person name="Abebe A."/>
            <person name="Abera B."/>
            <person name="Abreu J."/>
            <person name="Acer S.C."/>
            <person name="Aftuck L."/>
            <person name="Alexander A."/>
            <person name="An P."/>
            <person name="Anderson E."/>
            <person name="Anderson S."/>
            <person name="Arachi H."/>
            <person name="Azer M."/>
            <person name="Bachantsang P."/>
            <person name="Barry A."/>
            <person name="Bayul T."/>
            <person name="Berlin A."/>
            <person name="Bessette D."/>
            <person name="Bloom T."/>
            <person name="Bloom T."/>
            <person name="Boguslavskiy L."/>
            <person name="Bonnet C."/>
            <person name="Boukhgalter B."/>
            <person name="Bourzgui I."/>
            <person name="Brown A."/>
            <person name="Cahill P."/>
            <person name="Channer S."/>
            <person name="Cheshatsang Y."/>
            <person name="Chuda L."/>
            <person name="Citroen M."/>
            <person name="Collymore A."/>
            <person name="Cooke P."/>
            <person name="Costello M."/>
            <person name="D'Aco K."/>
            <person name="Daza R."/>
            <person name="De Haan G."/>
            <person name="DeGray S."/>
            <person name="DeMaso C."/>
            <person name="Dhargay N."/>
            <person name="Dooley K."/>
            <person name="Dooley E."/>
            <person name="Doricent M."/>
            <person name="Dorje P."/>
            <person name="Dorjee K."/>
            <person name="Dupes A."/>
            <person name="Elong R."/>
            <person name="Falk J."/>
            <person name="Farina A."/>
            <person name="Faro S."/>
            <person name="Ferguson D."/>
            <person name="Fisher S."/>
            <person name="Foley C.D."/>
            <person name="Franke A."/>
            <person name="Friedrich D."/>
            <person name="Gadbois L."/>
            <person name="Gearin G."/>
            <person name="Gearin C.R."/>
            <person name="Giannoukos G."/>
            <person name="Goode T."/>
            <person name="Graham J."/>
            <person name="Grandbois E."/>
            <person name="Grewal S."/>
            <person name="Gyaltsen K."/>
            <person name="Hafez N."/>
            <person name="Hagos B."/>
            <person name="Hall J."/>
            <person name="Henson C."/>
            <person name="Hollinger A."/>
            <person name="Honan T."/>
            <person name="Huard M.D."/>
            <person name="Hughes L."/>
            <person name="Hurhula B."/>
            <person name="Husby M.E."/>
            <person name="Kamat A."/>
            <person name="Kanga B."/>
            <person name="Kashin S."/>
            <person name="Khazanovich D."/>
            <person name="Kisner P."/>
            <person name="Lance K."/>
            <person name="Lara M."/>
            <person name="Lee W."/>
            <person name="Lennon N."/>
            <person name="Letendre F."/>
            <person name="LeVine R."/>
            <person name="Lipovsky A."/>
            <person name="Liu X."/>
            <person name="Liu J."/>
            <person name="Liu S."/>
            <person name="Lokyitsang T."/>
            <person name="Lokyitsang Y."/>
            <person name="Lubonja R."/>
            <person name="Lui A."/>
            <person name="MacDonald P."/>
            <person name="Magnisalis V."/>
            <person name="Maru K."/>
            <person name="Matthews C."/>
            <person name="McCusker W."/>
            <person name="McDonough S."/>
            <person name="Mehta T."/>
            <person name="Meldrim J."/>
            <person name="Meneus L."/>
            <person name="Mihai O."/>
            <person name="Mihalev A."/>
            <person name="Mihova T."/>
            <person name="Mittelman R."/>
            <person name="Mlenga V."/>
            <person name="Montmayeur A."/>
            <person name="Mulrain L."/>
            <person name="Navidi A."/>
            <person name="Naylor J."/>
            <person name="Negash T."/>
            <person name="Nguyen T."/>
            <person name="Nguyen N."/>
            <person name="Nicol R."/>
            <person name="Norbu C."/>
            <person name="Norbu N."/>
            <person name="Novod N."/>
            <person name="O'Neill B."/>
            <person name="Osman S."/>
            <person name="Markiewicz E."/>
            <person name="Oyono O.L."/>
            <person name="Patti C."/>
            <person name="Phunkhang P."/>
            <person name="Pierre F."/>
            <person name="Priest M."/>
            <person name="Raghuraman S."/>
            <person name="Rege F."/>
            <person name="Reyes R."/>
            <person name="Rise C."/>
            <person name="Rogov P."/>
            <person name="Ross K."/>
            <person name="Ryan E."/>
            <person name="Settipalli S."/>
            <person name="Shea T."/>
            <person name="Sherpa N."/>
            <person name="Shi L."/>
            <person name="Shih D."/>
            <person name="Sparrow T."/>
            <person name="Spaulding J."/>
            <person name="Stalker J."/>
            <person name="Stange-Thomann N."/>
            <person name="Stavropoulos S."/>
            <person name="Stone C."/>
            <person name="Strader C."/>
            <person name="Tesfaye S."/>
            <person name="Thomson T."/>
            <person name="Thoulutsang Y."/>
            <person name="Thoulutsang D."/>
            <person name="Topham K."/>
            <person name="Topping I."/>
            <person name="Tsamla T."/>
            <person name="Vassiliev H."/>
            <person name="Vo A."/>
            <person name="Wangchuk T."/>
            <person name="Wangdi T."/>
            <person name="Weiand M."/>
            <person name="Wilkinson J."/>
            <person name="Wilson A."/>
            <person name="Yadav S."/>
            <person name="Young G."/>
            <person name="Yu Q."/>
            <person name="Zembek L."/>
            <person name="Zhong D."/>
            <person name="Zimmer A."/>
            <person name="Zwirko Z."/>
            <person name="Jaffe D.B."/>
            <person name="Alvarez P."/>
            <person name="Brockman W."/>
            <person name="Butler J."/>
            <person name="Chin C."/>
            <person name="Gnerre S."/>
            <person name="MacCallum I."/>
            <person name="Graves J.A."/>
            <person name="Ponting C.P."/>
            <person name="Breen M."/>
            <person name="Samollow P.B."/>
            <person name="Lander E.S."/>
            <person name="Lindblad-Toh K."/>
        </authorList>
    </citation>
    <scope>NUCLEOTIDE SEQUENCE [LARGE SCALE GENOMIC DNA]</scope>
</reference>
<feature type="transmembrane region" description="Helical" evidence="2">
    <location>
        <begin position="192"/>
        <end position="216"/>
    </location>
</feature>
<dbReference type="CTD" id="3604"/>
<keyword evidence="2" id="KW-0812">Transmembrane</keyword>
<gene>
    <name evidence="5" type="primary">TNFRSF9</name>
</gene>
<evidence type="ECO:0000256" key="3">
    <source>
        <dbReference type="SAM" id="SignalP"/>
    </source>
</evidence>
<keyword evidence="2" id="KW-1133">Transmembrane helix</keyword>
<feature type="disulfide bond" evidence="1">
    <location>
        <begin position="70"/>
        <end position="83"/>
    </location>
</feature>
<evidence type="ECO:0000259" key="4">
    <source>
        <dbReference type="PROSITE" id="PS50050"/>
    </source>
</evidence>
<dbReference type="eggNOG" id="ENOG502S017">
    <property type="taxonomic scope" value="Eukaryota"/>
</dbReference>
<dbReference type="GO" id="GO:0038023">
    <property type="term" value="F:signaling receptor activity"/>
    <property type="evidence" value="ECO:0000318"/>
    <property type="project" value="GO_Central"/>
</dbReference>
<keyword evidence="2" id="KW-0472">Membrane</keyword>
<dbReference type="GeneTree" id="ENSGT00730000111279"/>
<evidence type="ECO:0000256" key="1">
    <source>
        <dbReference type="PROSITE-ProRule" id="PRU00206"/>
    </source>
</evidence>
<keyword evidence="6" id="KW-1185">Reference proteome</keyword>
<dbReference type="InterPro" id="IPR034020">
    <property type="entry name" value="TNFRSF9_N"/>
</dbReference>
<dbReference type="Bgee" id="ENSMODG00000027363">
    <property type="expression patterns" value="Expressed in skeletal muscle tissue and 14 other cell types or tissues"/>
</dbReference>
<keyword evidence="1" id="KW-1015">Disulfide bond</keyword>
<evidence type="ECO:0000313" key="6">
    <source>
        <dbReference type="Proteomes" id="UP000002280"/>
    </source>
</evidence>